<dbReference type="GO" id="GO:0043461">
    <property type="term" value="P:proton-transporting ATP synthase complex assembly"/>
    <property type="evidence" value="ECO:0007669"/>
    <property type="project" value="InterPro"/>
</dbReference>
<name>A0A844Y8B7_9SPHN</name>
<keyword evidence="2" id="KW-0809">Transit peptide</keyword>
<dbReference type="Pfam" id="PF07542">
    <property type="entry name" value="ATP12"/>
    <property type="match status" value="1"/>
</dbReference>
<evidence type="ECO:0000313" key="5">
    <source>
        <dbReference type="Proteomes" id="UP000430272"/>
    </source>
</evidence>
<gene>
    <name evidence="4" type="ORF">GRI47_08650</name>
</gene>
<keyword evidence="3" id="KW-0143">Chaperone</keyword>
<dbReference type="Proteomes" id="UP000430272">
    <property type="component" value="Unassembled WGS sequence"/>
</dbReference>
<dbReference type="PANTHER" id="PTHR21013">
    <property type="entry name" value="ATP SYNTHASE MITOCHONDRIAL F1 COMPLEX ASSEMBLY FACTOR 2/ATP12 PROTEIN, MITOCHONDRIAL PRECURSOR"/>
    <property type="match status" value="1"/>
</dbReference>
<dbReference type="OrthoDB" id="9797825at2"/>
<evidence type="ECO:0000313" key="4">
    <source>
        <dbReference type="EMBL" id="MXO54076.1"/>
    </source>
</evidence>
<accession>A0A844Y8B7</accession>
<dbReference type="InterPro" id="IPR042272">
    <property type="entry name" value="ATP12_ATP_synth-F1-assembly_N"/>
</dbReference>
<comment type="caution">
    <text evidence="4">The sequence shown here is derived from an EMBL/GenBank/DDBJ whole genome shotgun (WGS) entry which is preliminary data.</text>
</comment>
<keyword evidence="5" id="KW-1185">Reference proteome</keyword>
<comment type="similarity">
    <text evidence="1">Belongs to the ATP12 family.</text>
</comment>
<sequence>MKRFYKDVTVAPRDGGYAVLLDGRAIRTQGGGKPQIVPSEALARVLAQEWADQGETIDPSRFVARDMADHAIDTIAPDPAATVEKLLAYAETDTLCYRADPDEAFWHRQQAVWEPLVVAFEQREGVRLERVCGIVHRPLKPETLDRLRARLAAMNPFTMAALECLTALAASLTIGLAALEPEADAEALWDAANLEEDWQIERWGEDEEAAERRAHRRDSFLAARDFAQTLD</sequence>
<dbReference type="Gene3D" id="1.10.3580.10">
    <property type="entry name" value="ATP12 ATPase"/>
    <property type="match status" value="1"/>
</dbReference>
<protein>
    <submittedName>
        <fullName evidence="4">Molecular chaperone</fullName>
    </submittedName>
</protein>
<dbReference type="InterPro" id="IPR011419">
    <property type="entry name" value="ATP12_ATP_synth-F1-assembly"/>
</dbReference>
<proteinExistence type="inferred from homology"/>
<reference evidence="4 5" key="1">
    <citation type="submission" date="2019-12" db="EMBL/GenBank/DDBJ databases">
        <title>Genomic-based taxomic classification of the family Erythrobacteraceae.</title>
        <authorList>
            <person name="Xu L."/>
        </authorList>
    </citation>
    <scope>NUCLEOTIDE SEQUENCE [LARGE SCALE GENOMIC DNA]</scope>
    <source>
        <strain evidence="4 5">JCM 17468</strain>
    </source>
</reference>
<organism evidence="4 5">
    <name type="scientific">Qipengyuania pelagi</name>
    <dbReference type="NCBI Taxonomy" id="994320"/>
    <lineage>
        <taxon>Bacteria</taxon>
        <taxon>Pseudomonadati</taxon>
        <taxon>Pseudomonadota</taxon>
        <taxon>Alphaproteobacteria</taxon>
        <taxon>Sphingomonadales</taxon>
        <taxon>Erythrobacteraceae</taxon>
        <taxon>Qipengyuania</taxon>
    </lineage>
</organism>
<dbReference type="Gene3D" id="3.30.2180.10">
    <property type="entry name" value="ATP12-like"/>
    <property type="match status" value="1"/>
</dbReference>
<dbReference type="AlphaFoldDB" id="A0A844Y8B7"/>
<evidence type="ECO:0000256" key="3">
    <source>
        <dbReference type="ARBA" id="ARBA00023186"/>
    </source>
</evidence>
<dbReference type="RefSeq" id="WP_160660861.1">
    <property type="nucleotide sequence ID" value="NZ_BAABDV010000001.1"/>
</dbReference>
<dbReference type="InterPro" id="IPR023335">
    <property type="entry name" value="ATP12_ortho_dom_sf"/>
</dbReference>
<dbReference type="EMBL" id="WTYD01000001">
    <property type="protein sequence ID" value="MXO54076.1"/>
    <property type="molecule type" value="Genomic_DNA"/>
</dbReference>
<evidence type="ECO:0000256" key="1">
    <source>
        <dbReference type="ARBA" id="ARBA00008231"/>
    </source>
</evidence>
<dbReference type="SUPFAM" id="SSF160909">
    <property type="entry name" value="ATP12-like"/>
    <property type="match status" value="1"/>
</dbReference>
<evidence type="ECO:0000256" key="2">
    <source>
        <dbReference type="ARBA" id="ARBA00022946"/>
    </source>
</evidence>
<dbReference type="PANTHER" id="PTHR21013:SF10">
    <property type="entry name" value="ATP SYNTHASE MITOCHONDRIAL F1 COMPLEX ASSEMBLY FACTOR 2"/>
    <property type="match status" value="1"/>
</dbReference>